<dbReference type="Proteomes" id="UP000023541">
    <property type="component" value="Unassembled WGS sequence"/>
</dbReference>
<name>A0A023BUF4_9FLAO</name>
<accession>A0A023BUF4</accession>
<protein>
    <recommendedName>
        <fullName evidence="3">RiboL-PSP-HEPN domain-containing protein</fullName>
    </recommendedName>
</protein>
<organism evidence="1 2">
    <name type="scientific">Aquimarina atlantica</name>
    <dbReference type="NCBI Taxonomy" id="1317122"/>
    <lineage>
        <taxon>Bacteria</taxon>
        <taxon>Pseudomonadati</taxon>
        <taxon>Bacteroidota</taxon>
        <taxon>Flavobacteriia</taxon>
        <taxon>Flavobacteriales</taxon>
        <taxon>Flavobacteriaceae</taxon>
        <taxon>Aquimarina</taxon>
    </lineage>
</organism>
<dbReference type="OrthoDB" id="92586at2"/>
<dbReference type="EMBL" id="AQRA01000005">
    <property type="protein sequence ID" value="EZH73662.1"/>
    <property type="molecule type" value="Genomic_DNA"/>
</dbReference>
<evidence type="ECO:0008006" key="3">
    <source>
        <dbReference type="Google" id="ProtNLM"/>
    </source>
</evidence>
<evidence type="ECO:0000313" key="2">
    <source>
        <dbReference type="Proteomes" id="UP000023541"/>
    </source>
</evidence>
<dbReference type="RefSeq" id="WP_034242409.1">
    <property type="nucleotide sequence ID" value="NZ_AQRA01000005.1"/>
</dbReference>
<dbReference type="STRING" id="1317122.ATO12_17145"/>
<sequence>MISKEHFLDILNIEPIYETEGIFYEPFWEFMSRFQSLHRNWEINKMFNQFHLNNLNIELENKVNELEHYNFYDNVRADIEYFPDHLRASTLSLAISYFENLLVELSNEVASDLNSKIILDTRPLPIINKYILWLKRNCELEITISKVTNRKLDAIRGVRNRFIHNISRDIPENIRKTIDEMNNVEGEHSRNKVTDGFVDESLKEIILVVKNLEMAYIKFYEKIK</sequence>
<gene>
    <name evidence="1" type="ORF">ATO12_17145</name>
</gene>
<dbReference type="AlphaFoldDB" id="A0A023BUF4"/>
<keyword evidence="2" id="KW-1185">Reference proteome</keyword>
<evidence type="ECO:0000313" key="1">
    <source>
        <dbReference type="EMBL" id="EZH73662.1"/>
    </source>
</evidence>
<proteinExistence type="predicted"/>
<comment type="caution">
    <text evidence="1">The sequence shown here is derived from an EMBL/GenBank/DDBJ whole genome shotgun (WGS) entry which is preliminary data.</text>
</comment>
<reference evidence="1 2" key="1">
    <citation type="submission" date="2014-04" db="EMBL/GenBank/DDBJ databases">
        <title>Aquimarina sp. 22II-S11-z7 Genome Sequencing.</title>
        <authorList>
            <person name="Lai Q."/>
        </authorList>
    </citation>
    <scope>NUCLEOTIDE SEQUENCE [LARGE SCALE GENOMIC DNA]</scope>
    <source>
        <strain evidence="1 2">22II-S11-z7</strain>
    </source>
</reference>